<dbReference type="InterPro" id="IPR020904">
    <property type="entry name" value="Sc_DH/Rdtase_CS"/>
</dbReference>
<dbReference type="PANTHER" id="PTHR44196">
    <property type="entry name" value="DEHYDROGENASE/REDUCTASE SDR FAMILY MEMBER 7B"/>
    <property type="match status" value="1"/>
</dbReference>
<dbReference type="InterPro" id="IPR036291">
    <property type="entry name" value="NAD(P)-bd_dom_sf"/>
</dbReference>
<evidence type="ECO:0000256" key="1">
    <source>
        <dbReference type="ARBA" id="ARBA00006484"/>
    </source>
</evidence>
<comment type="function">
    <text evidence="4">Putative oxidoreductase.</text>
</comment>
<keyword evidence="5" id="KW-0812">Transmembrane</keyword>
<keyword evidence="2" id="KW-0521">NADP</keyword>
<evidence type="ECO:0000256" key="3">
    <source>
        <dbReference type="ARBA" id="ARBA00023002"/>
    </source>
</evidence>
<dbReference type="PROSITE" id="PS00061">
    <property type="entry name" value="ADH_SHORT"/>
    <property type="match status" value="1"/>
</dbReference>
<keyword evidence="5" id="KW-0472">Membrane</keyword>
<dbReference type="AlphaFoldDB" id="A0A0F7SF41"/>
<reference evidence="6" key="1">
    <citation type="submission" date="2014-08" db="EMBL/GenBank/DDBJ databases">
        <authorList>
            <person name="Sharma Rahul"/>
            <person name="Thines Marco"/>
        </authorList>
    </citation>
    <scope>NUCLEOTIDE SEQUENCE</scope>
</reference>
<evidence type="ECO:0000256" key="2">
    <source>
        <dbReference type="ARBA" id="ARBA00022857"/>
    </source>
</evidence>
<dbReference type="GO" id="GO:0016020">
    <property type="term" value="C:membrane"/>
    <property type="evidence" value="ECO:0007669"/>
    <property type="project" value="TreeGrafter"/>
</dbReference>
<dbReference type="InterPro" id="IPR002347">
    <property type="entry name" value="SDR_fam"/>
</dbReference>
<dbReference type="SUPFAM" id="SSF51735">
    <property type="entry name" value="NAD(P)-binding Rossmann-fold domains"/>
    <property type="match status" value="1"/>
</dbReference>
<proteinExistence type="inferred from homology"/>
<evidence type="ECO:0000256" key="5">
    <source>
        <dbReference type="SAM" id="Phobius"/>
    </source>
</evidence>
<dbReference type="Pfam" id="PF00106">
    <property type="entry name" value="adh_short"/>
    <property type="match status" value="2"/>
</dbReference>
<dbReference type="EMBL" id="LN483167">
    <property type="protein sequence ID" value="CDZ96720.1"/>
    <property type="molecule type" value="Genomic_DNA"/>
</dbReference>
<dbReference type="PANTHER" id="PTHR44196:SF1">
    <property type="entry name" value="DEHYDROGENASE_REDUCTASE SDR FAMILY MEMBER 7B"/>
    <property type="match status" value="1"/>
</dbReference>
<evidence type="ECO:0000313" key="6">
    <source>
        <dbReference type="EMBL" id="CDZ96720.1"/>
    </source>
</evidence>
<sequence length="344" mass="37216">MKGRDWVPIGAILVISLGLFGQVLGSLRRRKPSPLSLRKERVLVLGASSGIGKEIALQYASRGASICLVSRSLSNIALVSAECEAVLQSNDPSGSNEKVICLAEDVSDVEGMLRVRETLRTQFGGIDTVHIVAGVLTTRPFFSLAGLGRSASQTPGQGLLIEQEQNKAGSRRMTEKEGIERVVDVARQSMETNFMGPLVSYATFVPLLSETSTSPTIALLSSVAALLPAPTRSIYASSKSAAQALFQTLAVESELQGLGVQFLSVVAGSVRTDLRKRALDVSPIGNNPKEDEEVKWVIGPREVALKLTAEVDRLRGMREGDKKERLTGEILWIPEKPYKYAQWL</sequence>
<organism evidence="6">
    <name type="scientific">Phaffia rhodozyma</name>
    <name type="common">Yeast</name>
    <name type="synonym">Xanthophyllomyces dendrorhous</name>
    <dbReference type="NCBI Taxonomy" id="264483"/>
    <lineage>
        <taxon>Eukaryota</taxon>
        <taxon>Fungi</taxon>
        <taxon>Dikarya</taxon>
        <taxon>Basidiomycota</taxon>
        <taxon>Agaricomycotina</taxon>
        <taxon>Tremellomycetes</taxon>
        <taxon>Cystofilobasidiales</taxon>
        <taxon>Mrakiaceae</taxon>
        <taxon>Phaffia</taxon>
    </lineage>
</organism>
<name>A0A0F7SF41_PHARH</name>
<feature type="transmembrane region" description="Helical" evidence="5">
    <location>
        <begin position="6"/>
        <end position="27"/>
    </location>
</feature>
<keyword evidence="3" id="KW-0560">Oxidoreductase</keyword>
<evidence type="ECO:0000256" key="4">
    <source>
        <dbReference type="ARBA" id="ARBA00037096"/>
    </source>
</evidence>
<dbReference type="Gene3D" id="3.40.50.720">
    <property type="entry name" value="NAD(P)-binding Rossmann-like Domain"/>
    <property type="match status" value="1"/>
</dbReference>
<dbReference type="GO" id="GO:0016491">
    <property type="term" value="F:oxidoreductase activity"/>
    <property type="evidence" value="ECO:0007669"/>
    <property type="project" value="UniProtKB-KW"/>
</dbReference>
<keyword evidence="5" id="KW-1133">Transmembrane helix</keyword>
<accession>A0A0F7SF41</accession>
<comment type="similarity">
    <text evidence="1">Belongs to the short-chain dehydrogenases/reductases (SDR) family.</text>
</comment>
<protein>
    <submittedName>
        <fullName evidence="6">Predicted dehydrogenase</fullName>
    </submittedName>
</protein>
<dbReference type="PRINTS" id="PR00081">
    <property type="entry name" value="GDHRDH"/>
</dbReference>